<evidence type="ECO:0000256" key="1">
    <source>
        <dbReference type="SAM" id="Phobius"/>
    </source>
</evidence>
<dbReference type="EMBL" id="AZDA01000082">
    <property type="protein sequence ID" value="KRK35105.1"/>
    <property type="molecule type" value="Genomic_DNA"/>
</dbReference>
<feature type="transmembrane region" description="Helical" evidence="1">
    <location>
        <begin position="6"/>
        <end position="29"/>
    </location>
</feature>
<keyword evidence="1" id="KW-1133">Transmembrane helix</keyword>
<feature type="transmembrane region" description="Helical" evidence="1">
    <location>
        <begin position="145"/>
        <end position="161"/>
    </location>
</feature>
<keyword evidence="4" id="KW-1185">Reference proteome</keyword>
<dbReference type="RefSeq" id="WP_235807493.1">
    <property type="nucleotide sequence ID" value="NZ_AZDA01000082.1"/>
</dbReference>
<dbReference type="CDD" id="cd01949">
    <property type="entry name" value="GGDEF"/>
    <property type="match status" value="1"/>
</dbReference>
<accession>A0A0R1GTL5</accession>
<name>A0A0R1GTL5_9LACO</name>
<dbReference type="Pfam" id="PF00990">
    <property type="entry name" value="GGDEF"/>
    <property type="match status" value="1"/>
</dbReference>
<protein>
    <submittedName>
        <fullName evidence="3">Signal transduction diguanylate cyclase</fullName>
    </submittedName>
</protein>
<organism evidence="3 4">
    <name type="scientific">Loigolactobacillus bifermentans DSM 20003</name>
    <dbReference type="NCBI Taxonomy" id="1423726"/>
    <lineage>
        <taxon>Bacteria</taxon>
        <taxon>Bacillati</taxon>
        <taxon>Bacillota</taxon>
        <taxon>Bacilli</taxon>
        <taxon>Lactobacillales</taxon>
        <taxon>Lactobacillaceae</taxon>
        <taxon>Loigolactobacillus</taxon>
    </lineage>
</organism>
<dbReference type="GO" id="GO:0052621">
    <property type="term" value="F:diguanylate cyclase activity"/>
    <property type="evidence" value="ECO:0007669"/>
    <property type="project" value="TreeGrafter"/>
</dbReference>
<dbReference type="InterPro" id="IPR043128">
    <property type="entry name" value="Rev_trsase/Diguanyl_cyclase"/>
</dbReference>
<feature type="domain" description="GGDEF" evidence="2">
    <location>
        <begin position="238"/>
        <end position="374"/>
    </location>
</feature>
<evidence type="ECO:0000259" key="2">
    <source>
        <dbReference type="PROSITE" id="PS50887"/>
    </source>
</evidence>
<reference evidence="3 4" key="1">
    <citation type="journal article" date="2015" name="Genome Announc.">
        <title>Expanding the biotechnology potential of lactobacilli through comparative genomics of 213 strains and associated genera.</title>
        <authorList>
            <person name="Sun Z."/>
            <person name="Harris H.M."/>
            <person name="McCann A."/>
            <person name="Guo C."/>
            <person name="Argimon S."/>
            <person name="Zhang W."/>
            <person name="Yang X."/>
            <person name="Jeffery I.B."/>
            <person name="Cooney J.C."/>
            <person name="Kagawa T.F."/>
            <person name="Liu W."/>
            <person name="Song Y."/>
            <person name="Salvetti E."/>
            <person name="Wrobel A."/>
            <person name="Rasinkangas P."/>
            <person name="Parkhill J."/>
            <person name="Rea M.C."/>
            <person name="O'Sullivan O."/>
            <person name="Ritari J."/>
            <person name="Douillard F.P."/>
            <person name="Paul Ross R."/>
            <person name="Yang R."/>
            <person name="Briner A.E."/>
            <person name="Felis G.E."/>
            <person name="de Vos W.M."/>
            <person name="Barrangou R."/>
            <person name="Klaenhammer T.R."/>
            <person name="Caufield P.W."/>
            <person name="Cui Y."/>
            <person name="Zhang H."/>
            <person name="O'Toole P.W."/>
        </authorList>
    </citation>
    <scope>NUCLEOTIDE SEQUENCE [LARGE SCALE GENOMIC DNA]</scope>
    <source>
        <strain evidence="3 4">DSM 20003</strain>
    </source>
</reference>
<gene>
    <name evidence="3" type="ORF">FC07_GL000219</name>
</gene>
<feature type="transmembrane region" description="Helical" evidence="1">
    <location>
        <begin position="105"/>
        <end position="133"/>
    </location>
</feature>
<keyword evidence="1" id="KW-0812">Transmembrane</keyword>
<dbReference type="AlphaFoldDB" id="A0A0R1GTL5"/>
<dbReference type="InterPro" id="IPR050469">
    <property type="entry name" value="Diguanylate_Cyclase"/>
</dbReference>
<dbReference type="STRING" id="1423726.FC07_GL000219"/>
<comment type="caution">
    <text evidence="3">The sequence shown here is derived from an EMBL/GenBank/DDBJ whole genome shotgun (WGS) entry which is preliminary data.</text>
</comment>
<dbReference type="SUPFAM" id="SSF55073">
    <property type="entry name" value="Nucleotide cyclase"/>
    <property type="match status" value="1"/>
</dbReference>
<sequence length="380" mass="43951">MATLLRYYLTSILLVVASTQGLAVVYDQIDHGTRQNAIKHHWLSPLQENYPQILYLCLVIVLLHFIGVGTNNTLYWILLNIQVIVMLYSNLLIPNFLAFTVVQVVGAMTFVAAGGMTFSNWILFLIANMIVYGEHWYGDYLAKRPILYLLPPLFVGAMFWLKLHTMFPVRLNWWFTIGQYIAFAWAYYALWVYDNTRQHDQQVITKLTREAQYDALTRARNWFTFRHDLTQVYSELPTHFSLIVFDIDHFKQINDQHGHLVGNQVLMMVATQFSTILKQQNSRYDLYRTGGEEFAIILPATDLQTATKIATMCQQQLRTMSITTTDINFQITASFGLAYINGNDHDATAGFKRADDYLYQSKRNGRDQITVEGQSFRSDQ</sequence>
<feature type="transmembrane region" description="Helical" evidence="1">
    <location>
        <begin position="74"/>
        <end position="93"/>
    </location>
</feature>
<dbReference type="PROSITE" id="PS50887">
    <property type="entry name" value="GGDEF"/>
    <property type="match status" value="1"/>
</dbReference>
<keyword evidence="1" id="KW-0472">Membrane</keyword>
<proteinExistence type="predicted"/>
<feature type="transmembrane region" description="Helical" evidence="1">
    <location>
        <begin position="50"/>
        <end position="68"/>
    </location>
</feature>
<feature type="transmembrane region" description="Helical" evidence="1">
    <location>
        <begin position="173"/>
        <end position="193"/>
    </location>
</feature>
<dbReference type="NCBIfam" id="TIGR00254">
    <property type="entry name" value="GGDEF"/>
    <property type="match status" value="1"/>
</dbReference>
<evidence type="ECO:0000313" key="3">
    <source>
        <dbReference type="EMBL" id="KRK35105.1"/>
    </source>
</evidence>
<dbReference type="PANTHER" id="PTHR45138">
    <property type="entry name" value="REGULATORY COMPONENTS OF SENSORY TRANSDUCTION SYSTEM"/>
    <property type="match status" value="1"/>
</dbReference>
<dbReference type="Gene3D" id="3.30.70.270">
    <property type="match status" value="1"/>
</dbReference>
<dbReference type="PANTHER" id="PTHR45138:SF9">
    <property type="entry name" value="DIGUANYLATE CYCLASE DGCM-RELATED"/>
    <property type="match status" value="1"/>
</dbReference>
<dbReference type="PATRIC" id="fig|1423726.3.peg.229"/>
<dbReference type="Proteomes" id="UP000051461">
    <property type="component" value="Unassembled WGS sequence"/>
</dbReference>
<evidence type="ECO:0000313" key="4">
    <source>
        <dbReference type="Proteomes" id="UP000051461"/>
    </source>
</evidence>
<dbReference type="InterPro" id="IPR029787">
    <property type="entry name" value="Nucleotide_cyclase"/>
</dbReference>
<dbReference type="InterPro" id="IPR000160">
    <property type="entry name" value="GGDEF_dom"/>
</dbReference>
<dbReference type="SMART" id="SM00267">
    <property type="entry name" value="GGDEF"/>
    <property type="match status" value="1"/>
</dbReference>